<comment type="caution">
    <text evidence="1">The sequence shown here is derived from an EMBL/GenBank/DDBJ whole genome shotgun (WGS) entry which is preliminary data.</text>
</comment>
<organism evidence="1 2">
    <name type="scientific">Microbacterium algeriense</name>
    <dbReference type="NCBI Taxonomy" id="2615184"/>
    <lineage>
        <taxon>Bacteria</taxon>
        <taxon>Bacillati</taxon>
        <taxon>Actinomycetota</taxon>
        <taxon>Actinomycetes</taxon>
        <taxon>Micrococcales</taxon>
        <taxon>Microbacteriaceae</taxon>
        <taxon>Microbacterium</taxon>
    </lineage>
</organism>
<sequence length="490" mass="54670">MSLVSANSSAVQAVVGEPEVVEDASTGSGQAQDVENSAAWAQLKQAAIAIRELQIKDGSIPGASTSSATKDQATALVGEITAAIRALAPAFPHDAEYLAASVADFERWAAEDFGVPDFLDSLVAFQPQQHRVDGIRHLVVFPMYTQNGSSDRLVEALIVETIWPEFIAALEAGDYGNKLFVSLRLVDFTPGYDTNSAVLFPETVAMREIPTFTWGAIFQDREAARYRRVVRAASEITNLDLPERAAAMLEDQEVAEKTFVMWDIIHDRTHMRGDLPFDPFMIKQRMPFFLYSLEEMRCDMTAFRESVKIERALDARVAAGEELTETEREMHEYAHLVQYAVIFDRIFRFAITGTRVRNYDAVGGQLLFAWLHQRGVLHWTDTALAFDWENVPDAVVALGDAIDDLYWHSIDRPKVAHWLAAYELVRSTLTPHPASQWARGLSDEILAGAPKGYTDAVLDDEFPLSMFFETLDKKMKPVIESTVGIRGTDD</sequence>
<dbReference type="EMBL" id="WAAO01000001">
    <property type="protein sequence ID" value="KAB1867061.1"/>
    <property type="molecule type" value="Genomic_DNA"/>
</dbReference>
<dbReference type="GeneID" id="77475688"/>
<name>A0ABQ6VBF2_9MICO</name>
<proteinExistence type="predicted"/>
<gene>
    <name evidence="1" type="ORF">F6A08_04470</name>
</gene>
<dbReference type="Pfam" id="PF19985">
    <property type="entry name" value="DUF6421"/>
    <property type="match status" value="1"/>
</dbReference>
<evidence type="ECO:0000313" key="2">
    <source>
        <dbReference type="Proteomes" id="UP000478836"/>
    </source>
</evidence>
<dbReference type="RefSeq" id="WP_151458736.1">
    <property type="nucleotide sequence ID" value="NZ_WAAO01000001.1"/>
</dbReference>
<keyword evidence="2" id="KW-1185">Reference proteome</keyword>
<evidence type="ECO:0000313" key="1">
    <source>
        <dbReference type="EMBL" id="KAB1867061.1"/>
    </source>
</evidence>
<dbReference type="Proteomes" id="UP000478836">
    <property type="component" value="Unassembled WGS sequence"/>
</dbReference>
<dbReference type="InterPro" id="IPR046306">
    <property type="entry name" value="DUF6421"/>
</dbReference>
<protein>
    <submittedName>
        <fullName evidence="1">Uncharacterized protein</fullName>
    </submittedName>
</protein>
<accession>A0ABQ6VBF2</accession>
<reference evidence="2" key="1">
    <citation type="submission" date="2019-09" db="EMBL/GenBank/DDBJ databases">
        <title>Whole genome sequencing of Microbacterium maritypicum.</title>
        <authorList>
            <person name="Lenchi N."/>
        </authorList>
    </citation>
    <scope>NUCLEOTIDE SEQUENCE [LARGE SCALE GENOMIC DNA]</scope>
    <source>
        <strain evidence="2">G1</strain>
    </source>
</reference>